<keyword evidence="1" id="KW-1133">Transmembrane helix</keyword>
<dbReference type="Proteomes" id="UP000222056">
    <property type="component" value="Unassembled WGS sequence"/>
</dbReference>
<evidence type="ECO:0000256" key="2">
    <source>
        <dbReference type="SAM" id="SignalP"/>
    </source>
</evidence>
<protein>
    <recommendedName>
        <fullName evidence="5">CcmD family protein</fullName>
    </recommendedName>
</protein>
<dbReference type="RefSeq" id="WP_093115134.1">
    <property type="nucleotide sequence ID" value="NZ_FNWJ01000001.1"/>
</dbReference>
<keyword evidence="4" id="KW-1185">Reference proteome</keyword>
<organism evidence="3 4">
    <name type="scientific">Thermoleophilum album</name>
    <dbReference type="NCBI Taxonomy" id="29539"/>
    <lineage>
        <taxon>Bacteria</taxon>
        <taxon>Bacillati</taxon>
        <taxon>Actinomycetota</taxon>
        <taxon>Thermoleophilia</taxon>
        <taxon>Thermoleophilales</taxon>
        <taxon>Thermoleophilaceae</taxon>
        <taxon>Thermoleophilum</taxon>
    </lineage>
</organism>
<evidence type="ECO:0000256" key="1">
    <source>
        <dbReference type="SAM" id="Phobius"/>
    </source>
</evidence>
<dbReference type="PROSITE" id="PS51318">
    <property type="entry name" value="TAT"/>
    <property type="match status" value="1"/>
</dbReference>
<feature type="transmembrane region" description="Helical" evidence="1">
    <location>
        <begin position="47"/>
        <end position="72"/>
    </location>
</feature>
<keyword evidence="1" id="KW-0812">Transmembrane</keyword>
<accession>A0A1H6FH71</accession>
<feature type="chain" id="PRO_5013937855" description="CcmD family protein" evidence="2">
    <location>
        <begin position="32"/>
        <end position="90"/>
    </location>
</feature>
<sequence length="90" mass="9747">MQSRRSALPRLSATLFGGSLLSLVLASPALASDNGEGLLGETNDKLVTFFALGVLGFFVAVVVIGSLIQALLEQRKERQKALHLRRRIGW</sequence>
<gene>
    <name evidence="3" type="ORF">SAMN02745716_0044</name>
</gene>
<evidence type="ECO:0008006" key="5">
    <source>
        <dbReference type="Google" id="ProtNLM"/>
    </source>
</evidence>
<keyword evidence="2" id="KW-0732">Signal</keyword>
<evidence type="ECO:0000313" key="3">
    <source>
        <dbReference type="EMBL" id="SEH10197.1"/>
    </source>
</evidence>
<proteinExistence type="predicted"/>
<feature type="signal peptide" evidence="2">
    <location>
        <begin position="1"/>
        <end position="31"/>
    </location>
</feature>
<keyword evidence="1" id="KW-0472">Membrane</keyword>
<dbReference type="InterPro" id="IPR006311">
    <property type="entry name" value="TAT_signal"/>
</dbReference>
<dbReference type="STRING" id="29539.SAMN02745716_0044"/>
<dbReference type="EMBL" id="FNWJ01000001">
    <property type="protein sequence ID" value="SEH10197.1"/>
    <property type="molecule type" value="Genomic_DNA"/>
</dbReference>
<evidence type="ECO:0000313" key="4">
    <source>
        <dbReference type="Proteomes" id="UP000222056"/>
    </source>
</evidence>
<name>A0A1H6FH71_THEAL</name>
<dbReference type="AlphaFoldDB" id="A0A1H6FH71"/>
<reference evidence="4" key="1">
    <citation type="submission" date="2016-10" db="EMBL/GenBank/DDBJ databases">
        <authorList>
            <person name="Varghese N."/>
            <person name="Submissions S."/>
        </authorList>
    </citation>
    <scope>NUCLEOTIDE SEQUENCE [LARGE SCALE GENOMIC DNA]</scope>
    <source>
        <strain evidence="4">ATCC 35263</strain>
    </source>
</reference>